<organism evidence="3 4">
    <name type="scientific">Thiovibrio frasassiensis</name>
    <dbReference type="NCBI Taxonomy" id="2984131"/>
    <lineage>
        <taxon>Bacteria</taxon>
        <taxon>Pseudomonadati</taxon>
        <taxon>Thermodesulfobacteriota</taxon>
        <taxon>Desulfobulbia</taxon>
        <taxon>Desulfobulbales</taxon>
        <taxon>Thiovibrionaceae</taxon>
        <taxon>Thiovibrio</taxon>
    </lineage>
</organism>
<gene>
    <name evidence="3" type="ORF">OLX77_07645</name>
</gene>
<reference evidence="3" key="2">
    <citation type="submission" date="2022-10" db="EMBL/GenBank/DDBJ databases">
        <authorList>
            <person name="Aronson H.S."/>
        </authorList>
    </citation>
    <scope>NUCLEOTIDE SEQUENCE</scope>
    <source>
        <strain evidence="3">RS19-109</strain>
    </source>
</reference>
<name>A0A9X4MGM2_9BACT</name>
<feature type="domain" description="NusG-like N-terminal" evidence="2">
    <location>
        <begin position="6"/>
        <end position="105"/>
    </location>
</feature>
<keyword evidence="4" id="KW-1185">Reference proteome</keyword>
<dbReference type="GO" id="GO:0006354">
    <property type="term" value="P:DNA-templated transcription elongation"/>
    <property type="evidence" value="ECO:0007669"/>
    <property type="project" value="InterPro"/>
</dbReference>
<dbReference type="EMBL" id="JAPHEH010000001">
    <property type="protein sequence ID" value="MDG4476028.1"/>
    <property type="molecule type" value="Genomic_DNA"/>
</dbReference>
<dbReference type="SUPFAM" id="SSF82679">
    <property type="entry name" value="N-utilization substance G protein NusG, N-terminal domain"/>
    <property type="match status" value="1"/>
</dbReference>
<dbReference type="InterPro" id="IPR036735">
    <property type="entry name" value="NGN_dom_sf"/>
</dbReference>
<dbReference type="InterPro" id="IPR006645">
    <property type="entry name" value="NGN-like_dom"/>
</dbReference>
<keyword evidence="1" id="KW-0804">Transcription</keyword>
<dbReference type="AlphaFoldDB" id="A0A9X4MGM2"/>
<comment type="caution">
    <text evidence="3">The sequence shown here is derived from an EMBL/GenBank/DDBJ whole genome shotgun (WGS) entry which is preliminary data.</text>
</comment>
<dbReference type="RefSeq" id="WP_307632997.1">
    <property type="nucleotide sequence ID" value="NZ_JAPHEH010000001.1"/>
</dbReference>
<proteinExistence type="predicted"/>
<dbReference type="Gene3D" id="3.30.70.940">
    <property type="entry name" value="NusG, N-terminal domain"/>
    <property type="match status" value="1"/>
</dbReference>
<accession>A0A9X4MGM2</accession>
<reference evidence="3" key="1">
    <citation type="journal article" date="2022" name="bioRxiv">
        <title>Thiovibrio frasassiensisgen. nov., sp. nov., an autotrophic, elemental sulfur disproportionating bacterium isolated from sulfidic karst sediment, and proposal of Thiovibrionaceae fam. nov.</title>
        <authorList>
            <person name="Aronson H."/>
            <person name="Thomas C."/>
            <person name="Bhattacharyya M."/>
            <person name="Eckstein S."/>
            <person name="Jensen S."/>
            <person name="Barco R."/>
            <person name="Macalady J."/>
            <person name="Amend J."/>
        </authorList>
    </citation>
    <scope>NUCLEOTIDE SEQUENCE</scope>
    <source>
        <strain evidence="3">RS19-109</strain>
    </source>
</reference>
<evidence type="ECO:0000313" key="3">
    <source>
        <dbReference type="EMBL" id="MDG4476028.1"/>
    </source>
</evidence>
<dbReference type="SMART" id="SM00738">
    <property type="entry name" value="NGN"/>
    <property type="match status" value="1"/>
</dbReference>
<evidence type="ECO:0000259" key="2">
    <source>
        <dbReference type="SMART" id="SM00738"/>
    </source>
</evidence>
<dbReference type="CDD" id="cd09892">
    <property type="entry name" value="NGN_SP_RfaH"/>
    <property type="match status" value="1"/>
</dbReference>
<evidence type="ECO:0000256" key="1">
    <source>
        <dbReference type="ARBA" id="ARBA00023163"/>
    </source>
</evidence>
<dbReference type="Proteomes" id="UP001154240">
    <property type="component" value="Unassembled WGS sequence"/>
</dbReference>
<sequence length="173" mass="19538">MKQNVSKEWFAIRTKPQQEQVAKLHYERQGYVVYLSMMRTIVRHARRTEEKLKPFFSGYLFLHLAPDERNWVAISSTRGALGPICFGDSYVSVPDWIIADPQAKEDASGAVPLADLQKKGLLPGTAVAVQLDDDTLAQGLFYSFSGQENVVVLLSFLNRQVKATLPLDRVQRQ</sequence>
<evidence type="ECO:0000313" key="4">
    <source>
        <dbReference type="Proteomes" id="UP001154240"/>
    </source>
</evidence>
<dbReference type="Pfam" id="PF02357">
    <property type="entry name" value="NusG"/>
    <property type="match status" value="1"/>
</dbReference>
<protein>
    <submittedName>
        <fullName evidence="3">Transcriptional activator RfaH</fullName>
    </submittedName>
</protein>